<evidence type="ECO:0000313" key="5">
    <source>
        <dbReference type="Proteomes" id="UP000559256"/>
    </source>
</evidence>
<keyword evidence="1" id="KW-0862">Zinc</keyword>
<dbReference type="Proteomes" id="UP000559256">
    <property type="component" value="Unassembled WGS sequence"/>
</dbReference>
<evidence type="ECO:0000256" key="1">
    <source>
        <dbReference type="PROSITE-ProRule" id="PRU00047"/>
    </source>
</evidence>
<sequence>MNCKNPLMSKDWRPQWAKDGVVPAYMTDNSSYRGWDGGGNFGFTGRHLWPWGTMPALDVLNLESNEKREGVITRDFSLAFVASGDLRNVVKTVNELPDDYQGSLNILLNDRDPLIVSRNLVILALLGLVAEDLDDATEYALHVWYSIFLSSETYIHKQLKLFQQLDISASTKPGTQRTLSFGPHSSLRVLLDNETLSTMLAVRALNGISRLSPATASQAFHDLMMAPQRLDYRHRYYYGLDPSHRVAFEKWRQEGIVYPFGTCSAHLNIPNPWLFDPESHLLRYRIEVGKLHEKTYSDYLKDQLHTFAHRLRTFKINISLTRCPDAIDFAARVKKGSIPGIPRSISFDRIDVSSLVDADAKDRNTNKCTGPGLVGLGIKPVLESWGPLLKSKQENEYAALIGFFTMLWASLTDAPEATNEMMRRFAEYYPNPLYHLAMSESSNSTYKIEPLKGGDNYRTWKVKMIDILTDLDLLEYVDGSRAEPADQSAKEDWKKKDRKALSTIRLRVDDSCLIYVEDSKTSKEAWDALNDMYEAKGPIAIVLLRRKMFTVRCEEGGDIETHIKLMRSYQSQMNTLGQKIEKADFSMLLLTSLPDSWDSFISTFGSTDLEDSNKVIQRILQEASRRNERSANSDAVLTSSSKPSGKSKFNPRITCYCCGRLGHIAAECRCPKCRNKSGNSQTSNQSRNNRSSHAHVAEAPDSDSDKEGPTYVFAAVDAAIPTVSHTSGLSSDAWLLDTGCTRHVVRNKEYFVDYVETPGHQLIGLGISSGLGTGTVNLTLTEGKETTRIALSNAIHCPTAPYNLISVGKILSAGITPVFQGKNQLNLVNSHGTIIGHAVKTAGLFPIDASVAEPTRAHPAIAEIDAKTWEEWHRFYGHLNIGSLKLLKDKAPQNSNAFHVFNQKATRRRSLKKQSATSLNPDK</sequence>
<feature type="domain" description="CCHC-type" evidence="3">
    <location>
        <begin position="655"/>
        <end position="669"/>
    </location>
</feature>
<dbReference type="PANTHER" id="PTHR35317">
    <property type="entry name" value="OS04G0629600 PROTEIN"/>
    <property type="match status" value="1"/>
</dbReference>
<dbReference type="InterPro" id="IPR054722">
    <property type="entry name" value="PolX-like_BBD"/>
</dbReference>
<evidence type="ECO:0000259" key="3">
    <source>
        <dbReference type="PROSITE" id="PS50158"/>
    </source>
</evidence>
<dbReference type="OrthoDB" id="2847449at2759"/>
<proteinExistence type="predicted"/>
<dbReference type="PANTHER" id="PTHR35317:SF29">
    <property type="entry name" value="CCHC-TYPE DOMAIN-CONTAINING PROTEIN"/>
    <property type="match status" value="1"/>
</dbReference>
<dbReference type="PROSITE" id="PS50158">
    <property type="entry name" value="ZF_CCHC"/>
    <property type="match status" value="1"/>
</dbReference>
<comment type="caution">
    <text evidence="4">The sequence shown here is derived from an EMBL/GenBank/DDBJ whole genome shotgun (WGS) entry which is preliminary data.</text>
</comment>
<evidence type="ECO:0000313" key="4">
    <source>
        <dbReference type="EMBL" id="KAF5374294.1"/>
    </source>
</evidence>
<dbReference type="GO" id="GO:0003676">
    <property type="term" value="F:nucleic acid binding"/>
    <property type="evidence" value="ECO:0007669"/>
    <property type="project" value="InterPro"/>
</dbReference>
<feature type="region of interest" description="Disordered" evidence="2">
    <location>
        <begin position="623"/>
        <end position="647"/>
    </location>
</feature>
<feature type="region of interest" description="Disordered" evidence="2">
    <location>
        <begin position="675"/>
        <end position="708"/>
    </location>
</feature>
<evidence type="ECO:0000256" key="2">
    <source>
        <dbReference type="SAM" id="MobiDB-lite"/>
    </source>
</evidence>
<dbReference type="Pfam" id="PF14223">
    <property type="entry name" value="Retrotran_gag_2"/>
    <property type="match status" value="1"/>
</dbReference>
<keyword evidence="1" id="KW-0863">Zinc-finger</keyword>
<name>A0A8H5H0D4_9AGAR</name>
<dbReference type="InterPro" id="IPR027974">
    <property type="entry name" value="DUF4470"/>
</dbReference>
<protein>
    <recommendedName>
        <fullName evidence="3">CCHC-type domain-containing protein</fullName>
    </recommendedName>
</protein>
<feature type="compositionally biased region" description="Polar residues" evidence="2">
    <location>
        <begin position="632"/>
        <end position="644"/>
    </location>
</feature>
<organism evidence="4 5">
    <name type="scientific">Tetrapyrgos nigripes</name>
    <dbReference type="NCBI Taxonomy" id="182062"/>
    <lineage>
        <taxon>Eukaryota</taxon>
        <taxon>Fungi</taxon>
        <taxon>Dikarya</taxon>
        <taxon>Basidiomycota</taxon>
        <taxon>Agaricomycotina</taxon>
        <taxon>Agaricomycetes</taxon>
        <taxon>Agaricomycetidae</taxon>
        <taxon>Agaricales</taxon>
        <taxon>Marasmiineae</taxon>
        <taxon>Marasmiaceae</taxon>
        <taxon>Tetrapyrgos</taxon>
    </lineage>
</organism>
<keyword evidence="5" id="KW-1185">Reference proteome</keyword>
<keyword evidence="1" id="KW-0479">Metal-binding</keyword>
<dbReference type="Pfam" id="PF14737">
    <property type="entry name" value="DUF4470"/>
    <property type="match status" value="1"/>
</dbReference>
<dbReference type="InterPro" id="IPR001878">
    <property type="entry name" value="Znf_CCHC"/>
</dbReference>
<feature type="compositionally biased region" description="Low complexity" evidence="2">
    <location>
        <begin position="677"/>
        <end position="691"/>
    </location>
</feature>
<dbReference type="AlphaFoldDB" id="A0A8H5H0D4"/>
<feature type="compositionally biased region" description="Polar residues" evidence="2">
    <location>
        <begin position="913"/>
        <end position="923"/>
    </location>
</feature>
<dbReference type="EMBL" id="JAACJM010000002">
    <property type="protein sequence ID" value="KAF5374294.1"/>
    <property type="molecule type" value="Genomic_DNA"/>
</dbReference>
<gene>
    <name evidence="4" type="ORF">D9758_004615</name>
</gene>
<feature type="compositionally biased region" description="Basic and acidic residues" evidence="2">
    <location>
        <begin position="695"/>
        <end position="708"/>
    </location>
</feature>
<reference evidence="4 5" key="1">
    <citation type="journal article" date="2020" name="ISME J.">
        <title>Uncovering the hidden diversity of litter-decomposition mechanisms in mushroom-forming fungi.</title>
        <authorList>
            <person name="Floudas D."/>
            <person name="Bentzer J."/>
            <person name="Ahren D."/>
            <person name="Johansson T."/>
            <person name="Persson P."/>
            <person name="Tunlid A."/>
        </authorList>
    </citation>
    <scope>NUCLEOTIDE SEQUENCE [LARGE SCALE GENOMIC DNA]</scope>
    <source>
        <strain evidence="4 5">CBS 291.85</strain>
    </source>
</reference>
<dbReference type="Pfam" id="PF22936">
    <property type="entry name" value="Pol_BBD"/>
    <property type="match status" value="1"/>
</dbReference>
<dbReference type="GO" id="GO:0008270">
    <property type="term" value="F:zinc ion binding"/>
    <property type="evidence" value="ECO:0007669"/>
    <property type="project" value="UniProtKB-KW"/>
</dbReference>
<accession>A0A8H5H0D4</accession>
<feature type="region of interest" description="Disordered" evidence="2">
    <location>
        <begin position="903"/>
        <end position="923"/>
    </location>
</feature>